<protein>
    <submittedName>
        <fullName evidence="1">Uncharacterized protein</fullName>
    </submittedName>
</protein>
<name>A0ABQ8T095_PERAM</name>
<comment type="caution">
    <text evidence="1">The sequence shown here is derived from an EMBL/GenBank/DDBJ whole genome shotgun (WGS) entry which is preliminary data.</text>
</comment>
<dbReference type="Proteomes" id="UP001148838">
    <property type="component" value="Unassembled WGS sequence"/>
</dbReference>
<dbReference type="PANTHER" id="PTHR47326:SF1">
    <property type="entry name" value="HTH PSQ-TYPE DOMAIN-CONTAINING PROTEIN"/>
    <property type="match status" value="1"/>
</dbReference>
<evidence type="ECO:0000313" key="1">
    <source>
        <dbReference type="EMBL" id="KAJ4439900.1"/>
    </source>
</evidence>
<dbReference type="EMBL" id="JAJSOF020000017">
    <property type="protein sequence ID" value="KAJ4439900.1"/>
    <property type="molecule type" value="Genomic_DNA"/>
</dbReference>
<proteinExistence type="predicted"/>
<dbReference type="InterPro" id="IPR036397">
    <property type="entry name" value="RNaseH_sf"/>
</dbReference>
<gene>
    <name evidence="1" type="ORF">ANN_08029</name>
</gene>
<dbReference type="PANTHER" id="PTHR47326">
    <property type="entry name" value="TRANSPOSABLE ELEMENT TC3 TRANSPOSASE-LIKE PROTEIN"/>
    <property type="match status" value="1"/>
</dbReference>
<dbReference type="Gene3D" id="3.30.420.10">
    <property type="entry name" value="Ribonuclease H-like superfamily/Ribonuclease H"/>
    <property type="match status" value="1"/>
</dbReference>
<organism evidence="1 2">
    <name type="scientific">Periplaneta americana</name>
    <name type="common">American cockroach</name>
    <name type="synonym">Blatta americana</name>
    <dbReference type="NCBI Taxonomy" id="6978"/>
    <lineage>
        <taxon>Eukaryota</taxon>
        <taxon>Metazoa</taxon>
        <taxon>Ecdysozoa</taxon>
        <taxon>Arthropoda</taxon>
        <taxon>Hexapoda</taxon>
        <taxon>Insecta</taxon>
        <taxon>Pterygota</taxon>
        <taxon>Neoptera</taxon>
        <taxon>Polyneoptera</taxon>
        <taxon>Dictyoptera</taxon>
        <taxon>Blattodea</taxon>
        <taxon>Blattoidea</taxon>
        <taxon>Blattidae</taxon>
        <taxon>Blattinae</taxon>
        <taxon>Periplaneta</taxon>
    </lineage>
</organism>
<accession>A0ABQ8T095</accession>
<reference evidence="1 2" key="1">
    <citation type="journal article" date="2022" name="Allergy">
        <title>Genome assembly and annotation of Periplaneta americana reveal a comprehensive cockroach allergen profile.</title>
        <authorList>
            <person name="Wang L."/>
            <person name="Xiong Q."/>
            <person name="Saelim N."/>
            <person name="Wang L."/>
            <person name="Nong W."/>
            <person name="Wan A.T."/>
            <person name="Shi M."/>
            <person name="Liu X."/>
            <person name="Cao Q."/>
            <person name="Hui J.H.L."/>
            <person name="Sookrung N."/>
            <person name="Leung T.F."/>
            <person name="Tungtrongchitr A."/>
            <person name="Tsui S.K.W."/>
        </authorList>
    </citation>
    <scope>NUCLEOTIDE SEQUENCE [LARGE SCALE GENOMIC DNA]</scope>
    <source>
        <strain evidence="1">PWHHKU_190912</strain>
    </source>
</reference>
<evidence type="ECO:0000313" key="2">
    <source>
        <dbReference type="Proteomes" id="UP001148838"/>
    </source>
</evidence>
<keyword evidence="2" id="KW-1185">Reference proteome</keyword>
<sequence length="258" mass="28529">MRPRIRRRLPDIRLTIEENLGKITLGNQLKRESNILPNTTQNQQADGLPPVPQLESTVVAEGLVSLIPNPAIPGSIPDQDELPGSLYRRPPEAADSLDRPPWNVVQRSWMASAMAPEADLLGGGVSPRTDGGGPWWNFPKQEWILSADGATSHTARISMDAVNVLFPGRVISGNGDIAWPPRSPDLKACDFFLWGHLKTKVFGGNLRRTIPALKQRIREEVAAISVNMLRGVMQQFVARLEECVRFNGGYLADIIFKK</sequence>